<sequence>MAKKRTLFLLSGNPEEILKHFSSEETQVVLFGEKEFANTRSAVARLKQASGEIIIGTKSLELQRFKIIFKATLLLSGKITGCIADESGKQIRYNPISFLLIDSFKLLAEIVATGWTVTSVFLDLKKEEKAFGEYQR</sequence>
<gene>
    <name evidence="1" type="ordered locus">Ctha_2320</name>
</gene>
<accession>B3QWL1</accession>
<evidence type="ECO:0000313" key="2">
    <source>
        <dbReference type="Proteomes" id="UP000001208"/>
    </source>
</evidence>
<name>B3QWL1_CHLT3</name>
<dbReference type="RefSeq" id="WP_012500853.1">
    <property type="nucleotide sequence ID" value="NC_011026.1"/>
</dbReference>
<dbReference type="Proteomes" id="UP000001208">
    <property type="component" value="Chromosome"/>
</dbReference>
<keyword evidence="2" id="KW-1185">Reference proteome</keyword>
<proteinExistence type="predicted"/>
<dbReference type="KEGG" id="cts:Ctha_2320"/>
<dbReference type="HOGENOM" id="CLU_1871713_0_0_10"/>
<reference evidence="1 2" key="1">
    <citation type="submission" date="2008-06" db="EMBL/GenBank/DDBJ databases">
        <title>Complete sequence of Chloroherpeton thalassium ATCC 35110.</title>
        <authorList>
            <consortium name="US DOE Joint Genome Institute"/>
            <person name="Lucas S."/>
            <person name="Copeland A."/>
            <person name="Lapidus A."/>
            <person name="Glavina del Rio T."/>
            <person name="Dalin E."/>
            <person name="Tice H."/>
            <person name="Bruce D."/>
            <person name="Goodwin L."/>
            <person name="Pitluck S."/>
            <person name="Schmutz J."/>
            <person name="Larimer F."/>
            <person name="Land M."/>
            <person name="Hauser L."/>
            <person name="Kyrpides N."/>
            <person name="Mikhailova N."/>
            <person name="Liu Z."/>
            <person name="Li T."/>
            <person name="Zhao F."/>
            <person name="Overmann J."/>
            <person name="Bryant D.A."/>
            <person name="Richardson P."/>
        </authorList>
    </citation>
    <scope>NUCLEOTIDE SEQUENCE [LARGE SCALE GENOMIC DNA]</scope>
    <source>
        <strain evidence="2">ATCC 35110 / GB-78</strain>
    </source>
</reference>
<evidence type="ECO:0000313" key="1">
    <source>
        <dbReference type="EMBL" id="ACF14771.1"/>
    </source>
</evidence>
<dbReference type="EMBL" id="CP001100">
    <property type="protein sequence ID" value="ACF14771.1"/>
    <property type="molecule type" value="Genomic_DNA"/>
</dbReference>
<protein>
    <submittedName>
        <fullName evidence="1">Uncharacterized protein</fullName>
    </submittedName>
</protein>
<dbReference type="eggNOG" id="ENOG502ZWB2">
    <property type="taxonomic scope" value="Bacteria"/>
</dbReference>
<organism evidence="1 2">
    <name type="scientific">Chloroherpeton thalassium (strain ATCC 35110 / GB-78)</name>
    <dbReference type="NCBI Taxonomy" id="517418"/>
    <lineage>
        <taxon>Bacteria</taxon>
        <taxon>Pseudomonadati</taxon>
        <taxon>Chlorobiota</taxon>
        <taxon>Chlorobiia</taxon>
        <taxon>Chlorobiales</taxon>
        <taxon>Chloroherpetonaceae</taxon>
        <taxon>Chloroherpeton</taxon>
    </lineage>
</organism>
<dbReference type="AlphaFoldDB" id="B3QWL1"/>